<feature type="region of interest" description="Disordered" evidence="2">
    <location>
        <begin position="1"/>
        <end position="24"/>
    </location>
</feature>
<dbReference type="GO" id="GO:0005783">
    <property type="term" value="C:endoplasmic reticulum"/>
    <property type="evidence" value="ECO:0007669"/>
    <property type="project" value="TreeGrafter"/>
</dbReference>
<gene>
    <name evidence="3" type="ORF">GSTUAT00003930001</name>
</gene>
<dbReference type="InterPro" id="IPR039604">
    <property type="entry name" value="Bfr1"/>
</dbReference>
<feature type="region of interest" description="Disordered" evidence="2">
    <location>
        <begin position="317"/>
        <end position="400"/>
    </location>
</feature>
<dbReference type="Proteomes" id="UP001412239">
    <property type="component" value="Unassembled WGS sequence"/>
</dbReference>
<feature type="compositionally biased region" description="Polar residues" evidence="2">
    <location>
        <begin position="373"/>
        <end position="390"/>
    </location>
</feature>
<feature type="compositionally biased region" description="Basic and acidic residues" evidence="2">
    <location>
        <begin position="487"/>
        <end position="497"/>
    </location>
</feature>
<evidence type="ECO:0000313" key="3">
    <source>
        <dbReference type="EMBL" id="CUS12016.1"/>
    </source>
</evidence>
<evidence type="ECO:0000256" key="2">
    <source>
        <dbReference type="SAM" id="MobiDB-lite"/>
    </source>
</evidence>
<evidence type="ECO:0008006" key="5">
    <source>
        <dbReference type="Google" id="ProtNLM"/>
    </source>
</evidence>
<proteinExistence type="predicted"/>
<accession>A0A292PWT0</accession>
<feature type="region of interest" description="Disordered" evidence="2">
    <location>
        <begin position="54"/>
        <end position="91"/>
    </location>
</feature>
<feature type="compositionally biased region" description="Basic and acidic residues" evidence="2">
    <location>
        <begin position="431"/>
        <end position="466"/>
    </location>
</feature>
<dbReference type="GO" id="GO:0003729">
    <property type="term" value="F:mRNA binding"/>
    <property type="evidence" value="ECO:0007669"/>
    <property type="project" value="TreeGrafter"/>
</dbReference>
<dbReference type="AlphaFoldDB" id="A0A292PWT0"/>
<evidence type="ECO:0000256" key="1">
    <source>
        <dbReference type="SAM" id="Coils"/>
    </source>
</evidence>
<reference evidence="3" key="1">
    <citation type="submission" date="2015-10" db="EMBL/GenBank/DDBJ databases">
        <authorList>
            <person name="Regsiter A."/>
            <person name="william w."/>
        </authorList>
    </citation>
    <scope>NUCLEOTIDE SEQUENCE</scope>
    <source>
        <strain evidence="3">Montdore</strain>
    </source>
</reference>
<feature type="compositionally biased region" description="Basic and acidic residues" evidence="2">
    <location>
        <begin position="350"/>
        <end position="359"/>
    </location>
</feature>
<feature type="coiled-coil region" evidence="1">
    <location>
        <begin position="164"/>
        <end position="273"/>
    </location>
</feature>
<sequence>MTDIATPSVALGTGKNFVQKPEKPDQIEFEKKLKAAQEEHDEVRQRLGEVKARLDLAQAPGRSPLQNQLKDKLEDIRSQQSRKNNDRGKIDEEIKATADSLKSKIMELNVRKGKLAYKTLEELGRAIENLEKSVERGDMRLVDERKALSEISTLHKQRKILGILNVEQKAIDEEREKLEELKAKRKDPEVQKLSDECGEIMRQLDVIKAEQDEALGNLNMLRDERSSLYDQQREKWQKIQDLKDDYYSARDAYRDYEKEAWRIRREKKAKEDEEYRLAMKRELAQQKLEEASRKAYTSEILTCEGLVGYFDPSSAEAARKAKLASEPRALAAQPTRSVDGSPPSGKRLTKKDDHEEDYFVSKPKKGKKGKKNIGTTSLNPESSPTTSAKSRSGRINLPGGVVQELTKVDILPPANKEDVQRVLKELGDKLAWYKDNQDQKTKENIAKAQKEIDRHEAGDPDGKEGNEGTNGHSTPNEEFAEAAATADVEKEDGAEAE</sequence>
<dbReference type="GO" id="GO:0008298">
    <property type="term" value="P:intracellular mRNA localization"/>
    <property type="evidence" value="ECO:0007669"/>
    <property type="project" value="TreeGrafter"/>
</dbReference>
<feature type="compositionally biased region" description="Basic residues" evidence="2">
    <location>
        <begin position="362"/>
        <end position="371"/>
    </location>
</feature>
<organism evidence="3 4">
    <name type="scientific">Tuber aestivum</name>
    <name type="common">summer truffle</name>
    <dbReference type="NCBI Taxonomy" id="59557"/>
    <lineage>
        <taxon>Eukaryota</taxon>
        <taxon>Fungi</taxon>
        <taxon>Dikarya</taxon>
        <taxon>Ascomycota</taxon>
        <taxon>Pezizomycotina</taxon>
        <taxon>Pezizomycetes</taxon>
        <taxon>Pezizales</taxon>
        <taxon>Tuberaceae</taxon>
        <taxon>Tuber</taxon>
    </lineage>
</organism>
<feature type="compositionally biased region" description="Polar residues" evidence="2">
    <location>
        <begin position="467"/>
        <end position="476"/>
    </location>
</feature>
<feature type="coiled-coil region" evidence="1">
    <location>
        <begin position="26"/>
        <end position="53"/>
    </location>
</feature>
<dbReference type="GO" id="GO:1990904">
    <property type="term" value="C:ribonucleoprotein complex"/>
    <property type="evidence" value="ECO:0007669"/>
    <property type="project" value="TreeGrafter"/>
</dbReference>
<dbReference type="PANTHER" id="PTHR31027:SF2">
    <property type="entry name" value="LEBERCILIN DOMAIN-CONTAINING PROTEIN"/>
    <property type="match status" value="1"/>
</dbReference>
<protein>
    <recommendedName>
        <fullName evidence="5">Nuclear segregation protein Bfr1</fullName>
    </recommendedName>
</protein>
<name>A0A292PWT0_9PEZI</name>
<dbReference type="EMBL" id="LN891007">
    <property type="protein sequence ID" value="CUS12016.1"/>
    <property type="molecule type" value="Genomic_DNA"/>
</dbReference>
<feature type="region of interest" description="Disordered" evidence="2">
    <location>
        <begin position="431"/>
        <end position="497"/>
    </location>
</feature>
<dbReference type="GO" id="GO:0042175">
    <property type="term" value="C:nuclear outer membrane-endoplasmic reticulum membrane network"/>
    <property type="evidence" value="ECO:0007669"/>
    <property type="project" value="TreeGrafter"/>
</dbReference>
<dbReference type="PANTHER" id="PTHR31027">
    <property type="entry name" value="NUCLEAR SEGREGATION PROTEIN BFR1"/>
    <property type="match status" value="1"/>
</dbReference>
<feature type="compositionally biased region" description="Basic and acidic residues" evidence="2">
    <location>
        <begin position="69"/>
        <end position="91"/>
    </location>
</feature>
<keyword evidence="4" id="KW-1185">Reference proteome</keyword>
<evidence type="ECO:0000313" key="4">
    <source>
        <dbReference type="Proteomes" id="UP001412239"/>
    </source>
</evidence>
<keyword evidence="1" id="KW-0175">Coiled coil</keyword>